<dbReference type="GO" id="GO:0009246">
    <property type="term" value="P:enterobacterial common antigen biosynthetic process"/>
    <property type="evidence" value="ECO:0007669"/>
    <property type="project" value="TreeGrafter"/>
</dbReference>
<name>A0A222NZZ7_9GAMM</name>
<evidence type="ECO:0000256" key="6">
    <source>
        <dbReference type="ARBA" id="ARBA00023136"/>
    </source>
</evidence>
<comment type="similarity">
    <text evidence="2">Belongs to the acyltransferase 3 family.</text>
</comment>
<dbReference type="Proteomes" id="UP000201728">
    <property type="component" value="Chromosome"/>
</dbReference>
<dbReference type="InterPro" id="IPR002656">
    <property type="entry name" value="Acyl_transf_3_dom"/>
</dbReference>
<organism evidence="9 10">
    <name type="scientific">Legionella clemsonensis</name>
    <dbReference type="NCBI Taxonomy" id="1867846"/>
    <lineage>
        <taxon>Bacteria</taxon>
        <taxon>Pseudomonadati</taxon>
        <taxon>Pseudomonadota</taxon>
        <taxon>Gammaproteobacteria</taxon>
        <taxon>Legionellales</taxon>
        <taxon>Legionellaceae</taxon>
        <taxon>Legionella</taxon>
    </lineage>
</organism>
<dbReference type="AlphaFoldDB" id="A0A222NZZ7"/>
<dbReference type="GO" id="GO:0005886">
    <property type="term" value="C:plasma membrane"/>
    <property type="evidence" value="ECO:0007669"/>
    <property type="project" value="UniProtKB-SubCell"/>
</dbReference>
<feature type="transmembrane region" description="Helical" evidence="7">
    <location>
        <begin position="321"/>
        <end position="347"/>
    </location>
</feature>
<keyword evidence="10" id="KW-1185">Reference proteome</keyword>
<keyword evidence="4 7" id="KW-0812">Transmembrane</keyword>
<feature type="transmembrane region" description="Helical" evidence="7">
    <location>
        <begin position="155"/>
        <end position="178"/>
    </location>
</feature>
<dbReference type="EMBL" id="CP016397">
    <property type="protein sequence ID" value="ASQ45174.1"/>
    <property type="molecule type" value="Genomic_DNA"/>
</dbReference>
<keyword evidence="6 7" id="KW-0472">Membrane</keyword>
<comment type="subcellular location">
    <subcellularLocation>
        <location evidence="1">Cell membrane</location>
        <topology evidence="1">Multi-pass membrane protein</topology>
    </subcellularLocation>
</comment>
<dbReference type="RefSeq" id="WP_094090258.1">
    <property type="nucleotide sequence ID" value="NZ_CP016397.1"/>
</dbReference>
<dbReference type="PANTHER" id="PTHR40074">
    <property type="entry name" value="O-ACETYLTRANSFERASE WECH"/>
    <property type="match status" value="1"/>
</dbReference>
<feature type="domain" description="Acyltransferase 3" evidence="8">
    <location>
        <begin position="8"/>
        <end position="348"/>
    </location>
</feature>
<dbReference type="OrthoDB" id="1072135at2"/>
<dbReference type="KEGG" id="lcd:clem_03080"/>
<proteinExistence type="inferred from homology"/>
<evidence type="ECO:0000259" key="8">
    <source>
        <dbReference type="Pfam" id="PF01757"/>
    </source>
</evidence>
<keyword evidence="3" id="KW-1003">Cell membrane</keyword>
<gene>
    <name evidence="9" type="primary">yiaH</name>
    <name evidence="9" type="ORF">clem_03080</name>
</gene>
<feature type="transmembrane region" description="Helical" evidence="7">
    <location>
        <begin position="217"/>
        <end position="237"/>
    </location>
</feature>
<dbReference type="GO" id="GO:0016413">
    <property type="term" value="F:O-acetyltransferase activity"/>
    <property type="evidence" value="ECO:0007669"/>
    <property type="project" value="TreeGrafter"/>
</dbReference>
<evidence type="ECO:0000256" key="7">
    <source>
        <dbReference type="SAM" id="Phobius"/>
    </source>
</evidence>
<evidence type="ECO:0000313" key="10">
    <source>
        <dbReference type="Proteomes" id="UP000201728"/>
    </source>
</evidence>
<accession>A0A222NZZ7</accession>
<feature type="transmembrane region" description="Helical" evidence="7">
    <location>
        <begin position="249"/>
        <end position="270"/>
    </location>
</feature>
<evidence type="ECO:0000256" key="4">
    <source>
        <dbReference type="ARBA" id="ARBA00022692"/>
    </source>
</evidence>
<evidence type="ECO:0000256" key="5">
    <source>
        <dbReference type="ARBA" id="ARBA00022989"/>
    </source>
</evidence>
<feature type="transmembrane region" description="Helical" evidence="7">
    <location>
        <begin position="51"/>
        <end position="71"/>
    </location>
</feature>
<reference evidence="9 10" key="1">
    <citation type="submission" date="2016-07" db="EMBL/GenBank/DDBJ databases">
        <authorList>
            <person name="Hassler H."/>
        </authorList>
    </citation>
    <scope>NUCLEOTIDE SEQUENCE [LARGE SCALE GENOMIC DNA]</scope>
    <source>
        <strain evidence="9 10">CDC-D5610</strain>
    </source>
</reference>
<dbReference type="Pfam" id="PF01757">
    <property type="entry name" value="Acyl_transf_3"/>
    <property type="match status" value="1"/>
</dbReference>
<feature type="transmembrane region" description="Helical" evidence="7">
    <location>
        <begin position="123"/>
        <end position="143"/>
    </location>
</feature>
<evidence type="ECO:0000256" key="1">
    <source>
        <dbReference type="ARBA" id="ARBA00004651"/>
    </source>
</evidence>
<sequence>MENYQRLIWADVLRIVSIFAVILIHSAAPFLVRYNQLDESTWWIGNVYDSLSRWCVPVFIMVSGSLVLGKSEDSFLWFFTQRLRKVLVPLLIWSGIYLGWETYSDGHALEWTNLFPRVFVKPVYYHLWFLYVILGLYVLVPVLRLGLNHFSTRATWLIVGLWVALSFVPPAVAYFAAIDLWQVNLNNWTGIAKSTIALSGYFVLGFLLQDVRLTPRYTVLACALFLIGFGVTAWGTYRLTLQHQGEFQGIFYEYFSFNVLLMSATVFLVTKSLAAGTYGGITRKERILQEMSADVLGIYLIHAMVLEALRDGMLGWQFEPLQVHAALGIPLFAALIFFLSFSAIWVLRRIPLVRPIAP</sequence>
<evidence type="ECO:0000256" key="2">
    <source>
        <dbReference type="ARBA" id="ARBA00007400"/>
    </source>
</evidence>
<protein>
    <submittedName>
        <fullName evidence="9">Inner membrane protein YiaH</fullName>
    </submittedName>
</protein>
<feature type="transmembrane region" description="Helical" evidence="7">
    <location>
        <begin position="291"/>
        <end position="309"/>
    </location>
</feature>
<feature type="transmembrane region" description="Helical" evidence="7">
    <location>
        <begin position="83"/>
        <end position="103"/>
    </location>
</feature>
<feature type="transmembrane region" description="Helical" evidence="7">
    <location>
        <begin position="12"/>
        <end position="31"/>
    </location>
</feature>
<keyword evidence="5 7" id="KW-1133">Transmembrane helix</keyword>
<feature type="transmembrane region" description="Helical" evidence="7">
    <location>
        <begin position="190"/>
        <end position="208"/>
    </location>
</feature>
<evidence type="ECO:0000256" key="3">
    <source>
        <dbReference type="ARBA" id="ARBA00022475"/>
    </source>
</evidence>
<dbReference type="PANTHER" id="PTHR40074:SF2">
    <property type="entry name" value="O-ACETYLTRANSFERASE WECH"/>
    <property type="match status" value="1"/>
</dbReference>
<evidence type="ECO:0000313" key="9">
    <source>
        <dbReference type="EMBL" id="ASQ45174.1"/>
    </source>
</evidence>